<dbReference type="EMBL" id="JACGWJ010000009">
    <property type="protein sequence ID" value="KAL0400405.1"/>
    <property type="molecule type" value="Genomic_DNA"/>
</dbReference>
<sequence>MVIDATGPTFPPVHVSHEPNENETGISSNDRGGSFSDVISAADQPLYSGSENHSQLSAVARLVNIKSEYNLPQSCYDEISQLIGELLPWDHTSQKIIIRLYASNTTAEHMSWHATHETENGVMCHPSDAEAWKHFNETHPDFDLEPRNVRLGLCADGFAPHGQYGKSYSCWPVIITPYNLPPGMYVVRGGSKGGRGHRVAQSSTPPSIPPSPIAREILSSSPLPPSHVGMENTHIAPSPSPSPSLAVSSSMAPPPPPSESIPEAASNNAPSITTPTNFITPKFILDSDIVPVIKPIITGYYLGPWPCFKDVPQETKDFWFRKFSARYTWDPLDTSQIRRNFNFRVGKWIREVMGRCRGANKKADWMSNDIWAGLQSAWASEKFQAISKINKTNRQKNIASTSTIYRGGSASISKHKRKLEGLLGRPPSLIEQLEKCWKTKQGNWAGPRAEEAVKKFQKLNDDHIIASENLPESSSSASVNDQQLWLEAIGGPKKGRIWGMGSEARLSTYTSTTTNTPDPTSEHGESELVQKLLIENKTMRREIKQTQKEMQILKKQFASKFGSTLDNIIESEDDSRDDDLASDQPLVDHYEENDDDHQE</sequence>
<evidence type="ECO:0000256" key="1">
    <source>
        <dbReference type="SAM" id="Coils"/>
    </source>
</evidence>
<dbReference type="AlphaFoldDB" id="A0AAW2T6C6"/>
<feature type="region of interest" description="Disordered" evidence="2">
    <location>
        <begin position="189"/>
        <end position="269"/>
    </location>
</feature>
<comment type="caution">
    <text evidence="3">The sequence shown here is derived from an EMBL/GenBank/DDBJ whole genome shotgun (WGS) entry which is preliminary data.</text>
</comment>
<proteinExistence type="predicted"/>
<dbReference type="PANTHER" id="PTHR10775:SF183">
    <property type="entry name" value="TRANSPOSON, EN_SPM-LIKE, TRANSPOSASE-ASSOCIATED DOMAIN PROTEIN-RELATED"/>
    <property type="match status" value="1"/>
</dbReference>
<name>A0AAW2T6C6_SESRA</name>
<reference evidence="3" key="2">
    <citation type="journal article" date="2024" name="Plant">
        <title>Genomic evolution and insights into agronomic trait innovations of Sesamum species.</title>
        <authorList>
            <person name="Miao H."/>
            <person name="Wang L."/>
            <person name="Qu L."/>
            <person name="Liu H."/>
            <person name="Sun Y."/>
            <person name="Le M."/>
            <person name="Wang Q."/>
            <person name="Wei S."/>
            <person name="Zheng Y."/>
            <person name="Lin W."/>
            <person name="Duan Y."/>
            <person name="Cao H."/>
            <person name="Xiong S."/>
            <person name="Wang X."/>
            <person name="Wei L."/>
            <person name="Li C."/>
            <person name="Ma Q."/>
            <person name="Ju M."/>
            <person name="Zhao R."/>
            <person name="Li G."/>
            <person name="Mu C."/>
            <person name="Tian Q."/>
            <person name="Mei H."/>
            <person name="Zhang T."/>
            <person name="Gao T."/>
            <person name="Zhang H."/>
        </authorList>
    </citation>
    <scope>NUCLEOTIDE SEQUENCE</scope>
    <source>
        <strain evidence="3">G02</strain>
    </source>
</reference>
<feature type="region of interest" description="Disordered" evidence="2">
    <location>
        <begin position="568"/>
        <end position="599"/>
    </location>
</feature>
<gene>
    <name evidence="3" type="ORF">Sradi_2383800</name>
</gene>
<keyword evidence="1" id="KW-0175">Coiled coil</keyword>
<evidence type="ECO:0008006" key="4">
    <source>
        <dbReference type="Google" id="ProtNLM"/>
    </source>
</evidence>
<dbReference type="InterPro" id="IPR004242">
    <property type="entry name" value="Transposase_21"/>
</dbReference>
<evidence type="ECO:0000256" key="2">
    <source>
        <dbReference type="SAM" id="MobiDB-lite"/>
    </source>
</evidence>
<feature type="compositionally biased region" description="Acidic residues" evidence="2">
    <location>
        <begin position="569"/>
        <end position="581"/>
    </location>
</feature>
<dbReference type="PANTHER" id="PTHR10775">
    <property type="entry name" value="OS08G0208400 PROTEIN"/>
    <property type="match status" value="1"/>
</dbReference>
<reference evidence="3" key="1">
    <citation type="submission" date="2020-06" db="EMBL/GenBank/DDBJ databases">
        <authorList>
            <person name="Li T."/>
            <person name="Hu X."/>
            <person name="Zhang T."/>
            <person name="Song X."/>
            <person name="Zhang H."/>
            <person name="Dai N."/>
            <person name="Sheng W."/>
            <person name="Hou X."/>
            <person name="Wei L."/>
        </authorList>
    </citation>
    <scope>NUCLEOTIDE SEQUENCE</scope>
    <source>
        <strain evidence="3">G02</strain>
        <tissue evidence="3">Leaf</tissue>
    </source>
</reference>
<accession>A0AAW2T6C6</accession>
<evidence type="ECO:0000313" key="3">
    <source>
        <dbReference type="EMBL" id="KAL0400405.1"/>
    </source>
</evidence>
<feature type="coiled-coil region" evidence="1">
    <location>
        <begin position="529"/>
        <end position="556"/>
    </location>
</feature>
<dbReference type="Pfam" id="PF03004">
    <property type="entry name" value="Transposase_24"/>
    <property type="match status" value="1"/>
</dbReference>
<dbReference type="Pfam" id="PF02992">
    <property type="entry name" value="Transposase_21"/>
    <property type="match status" value="1"/>
</dbReference>
<protein>
    <recommendedName>
        <fullName evidence="4">Transposase, Ptta/En/Spm, plant</fullName>
    </recommendedName>
</protein>
<dbReference type="InterPro" id="IPR004252">
    <property type="entry name" value="Probable_transposase_24"/>
</dbReference>
<feature type="region of interest" description="Disordered" evidence="2">
    <location>
        <begin position="1"/>
        <end position="35"/>
    </location>
</feature>
<organism evidence="3">
    <name type="scientific">Sesamum radiatum</name>
    <name type="common">Black benniseed</name>
    <dbReference type="NCBI Taxonomy" id="300843"/>
    <lineage>
        <taxon>Eukaryota</taxon>
        <taxon>Viridiplantae</taxon>
        <taxon>Streptophyta</taxon>
        <taxon>Embryophyta</taxon>
        <taxon>Tracheophyta</taxon>
        <taxon>Spermatophyta</taxon>
        <taxon>Magnoliopsida</taxon>
        <taxon>eudicotyledons</taxon>
        <taxon>Gunneridae</taxon>
        <taxon>Pentapetalae</taxon>
        <taxon>asterids</taxon>
        <taxon>lamiids</taxon>
        <taxon>Lamiales</taxon>
        <taxon>Pedaliaceae</taxon>
        <taxon>Sesamum</taxon>
    </lineage>
</organism>
<feature type="compositionally biased region" description="Polar residues" evidence="2">
    <location>
        <begin position="22"/>
        <end position="31"/>
    </location>
</feature>